<reference evidence="3 4" key="1">
    <citation type="journal article" date="2016" name="Int. J. Syst. Evol. Microbiol.">
        <title>Pseudaminobacter manganicus sp. nov., isolated from sludge of a manganese mine.</title>
        <authorList>
            <person name="Li J."/>
            <person name="Huang J."/>
            <person name="Liao S."/>
            <person name="Wang G."/>
        </authorList>
    </citation>
    <scope>NUCLEOTIDE SEQUENCE [LARGE SCALE GENOMIC DNA]</scope>
    <source>
        <strain evidence="3 4">JH-7</strain>
    </source>
</reference>
<dbReference type="EMBL" id="MDET01000058">
    <property type="protein sequence ID" value="OQM73530.1"/>
    <property type="molecule type" value="Genomic_DNA"/>
</dbReference>
<name>A0A1V8RK03_9HYPH</name>
<feature type="compositionally biased region" description="Polar residues" evidence="1">
    <location>
        <begin position="70"/>
        <end position="79"/>
    </location>
</feature>
<dbReference type="STRING" id="1873176.BFN67_07985"/>
<evidence type="ECO:0000313" key="3">
    <source>
        <dbReference type="EMBL" id="OQM73530.1"/>
    </source>
</evidence>
<evidence type="ECO:0008006" key="5">
    <source>
        <dbReference type="Google" id="ProtNLM"/>
    </source>
</evidence>
<evidence type="ECO:0000313" key="4">
    <source>
        <dbReference type="Proteomes" id="UP000191905"/>
    </source>
</evidence>
<feature type="region of interest" description="Disordered" evidence="1">
    <location>
        <begin position="42"/>
        <end position="115"/>
    </location>
</feature>
<evidence type="ECO:0000256" key="1">
    <source>
        <dbReference type="SAM" id="MobiDB-lite"/>
    </source>
</evidence>
<proteinExistence type="predicted"/>
<dbReference type="AlphaFoldDB" id="A0A1V8RK03"/>
<keyword evidence="2" id="KW-0732">Signal</keyword>
<feature type="chain" id="PRO_5012370529" description="Fibronectin attachment protein" evidence="2">
    <location>
        <begin position="36"/>
        <end position="265"/>
    </location>
</feature>
<dbReference type="Proteomes" id="UP000191905">
    <property type="component" value="Unassembled WGS sequence"/>
</dbReference>
<protein>
    <recommendedName>
        <fullName evidence="5">Fibronectin attachment protein</fullName>
    </recommendedName>
</protein>
<keyword evidence="4" id="KW-1185">Reference proteome</keyword>
<accession>A0A1V8RK03</accession>
<gene>
    <name evidence="3" type="ORF">BFN67_07985</name>
</gene>
<organism evidence="3 4">
    <name type="scientific">Manganibacter manganicus</name>
    <dbReference type="NCBI Taxonomy" id="1873176"/>
    <lineage>
        <taxon>Bacteria</taxon>
        <taxon>Pseudomonadati</taxon>
        <taxon>Pseudomonadota</taxon>
        <taxon>Alphaproteobacteria</taxon>
        <taxon>Hyphomicrobiales</taxon>
        <taxon>Phyllobacteriaceae</taxon>
        <taxon>Manganibacter</taxon>
    </lineage>
</organism>
<evidence type="ECO:0000256" key="2">
    <source>
        <dbReference type="SAM" id="SignalP"/>
    </source>
</evidence>
<dbReference type="RefSeq" id="WP_080921540.1">
    <property type="nucleotide sequence ID" value="NZ_MDET01000058.1"/>
</dbReference>
<feature type="signal peptide" evidence="2">
    <location>
        <begin position="1"/>
        <end position="35"/>
    </location>
</feature>
<sequence length="265" mass="28870">MDFRFSGRPRASAFLVYLALVGAPAMLVATLPAAALSEIQNVPTQKAPPQSDEDPNTPGIVPMPDPIGTTAPTGTQPDTSPEDEDAPEQVTPDTPADGDVTHPKADPAKPLPTVEYDLDKLPEPVRRMHQLIVEACKSGDIEKLRPLVGTGDSMTQLSLTEVDGDPIAFLKSLSGDSEGQEILAIMEEVLEAGYVHLDAGTPQELYVWPYFFALPLDKLDARQRVELFRIVTAGDYEDMKQFGAYIFYRVGITPQGRWVFFVAGD</sequence>
<comment type="caution">
    <text evidence="3">The sequence shown here is derived from an EMBL/GenBank/DDBJ whole genome shotgun (WGS) entry which is preliminary data.</text>
</comment>